<keyword evidence="5 7" id="KW-0472">Membrane</keyword>
<evidence type="ECO:0000256" key="7">
    <source>
        <dbReference type="SAM" id="Phobius"/>
    </source>
</evidence>
<organism evidence="8 9">
    <name type="scientific">Pyricularia grisea</name>
    <name type="common">Crabgrass-specific blast fungus</name>
    <name type="synonym">Magnaporthe grisea</name>
    <dbReference type="NCBI Taxonomy" id="148305"/>
    <lineage>
        <taxon>Eukaryota</taxon>
        <taxon>Fungi</taxon>
        <taxon>Dikarya</taxon>
        <taxon>Ascomycota</taxon>
        <taxon>Pezizomycotina</taxon>
        <taxon>Sordariomycetes</taxon>
        <taxon>Sordariomycetidae</taxon>
        <taxon>Magnaporthales</taxon>
        <taxon>Pyriculariaceae</taxon>
        <taxon>Pyricularia</taxon>
    </lineage>
</organism>
<dbReference type="EMBL" id="JABSND010000391">
    <property type="protein sequence ID" value="KAI6291132.1"/>
    <property type="molecule type" value="Genomic_DNA"/>
</dbReference>
<reference evidence="8" key="1">
    <citation type="submission" date="2021-01" db="EMBL/GenBank/DDBJ databases">
        <title>Deciphering the adaptive evolutionary patterns associated with biogeogrpahic diversity in the finger millet blast pathogen Magnaporthe oryzae in Eastern Africa.</title>
        <authorList>
            <person name="Onyema G."/>
            <person name="Shittu T.A."/>
            <person name="Dodsworth S."/>
            <person name="Devilliers S."/>
            <person name="Muthumeenakshi S."/>
            <person name="Sreenivasaprasad S."/>
        </authorList>
    </citation>
    <scope>NUCLEOTIDE SEQUENCE</scope>
    <source>
        <strain evidence="8">D15/s37</strain>
    </source>
</reference>
<proteinExistence type="predicted"/>
<evidence type="ECO:0000313" key="9">
    <source>
        <dbReference type="Proteomes" id="UP001059893"/>
    </source>
</evidence>
<keyword evidence="3 7" id="KW-0812">Transmembrane</keyword>
<sequence>MGLFDKFAFAKRHERTPEERAYVRKLDICLMTFGCISQIMKYLDQTNINNAYVSGMKEDLQLYGDELNYFTTFFLLGNLIMVVPSQIALTYIPPNWWLPGLEITWGVLTGLFAVTKNARDIYALRFFLGMCESSAWPGMMTMMIYWYTPSEIAKRMGIYQCSQAVGSMMSGALAISVVKTMDGKGGLAAWRWLFIVECLMTVVVGCFGFLMVPGLPHKPNPWAFWFKESDAKLAMKRLHRHGKQEPVKITLKTIKRSLASPLFYAIVPLSMGANMANYGMYYFGVFLKSLKNADGTPRWNVTEVNGIPIGGSGVSIVALLIFTNLSDLFQSRWTIFMAQAIIGLFATIYMTVWTAHPDTTPIGGAYASYFMLYMTIGVTLIVTAWLSDLLPHDPDSVTFIIGATVALNFAILSWAQALMWPASKAPYYVHGWGSSIGIWLFCMLMVAAVWYIDRRYLKAKRQAFRETLINTDVEESDKVGPASRQDEGEPELADKGPAIPQAAEAKQTV</sequence>
<accession>A0ABQ8N4H7</accession>
<protein>
    <recommendedName>
        <fullName evidence="10">Major facilitator superfamily (MFS) profile domain-containing protein</fullName>
    </recommendedName>
</protein>
<gene>
    <name evidence="8" type="ORF">MCOR33_010820</name>
</gene>
<feature type="transmembrane region" description="Helical" evidence="7">
    <location>
        <begin position="334"/>
        <end position="354"/>
    </location>
</feature>
<dbReference type="InterPro" id="IPR036259">
    <property type="entry name" value="MFS_trans_sf"/>
</dbReference>
<feature type="transmembrane region" description="Helical" evidence="7">
    <location>
        <begin position="432"/>
        <end position="452"/>
    </location>
</feature>
<evidence type="ECO:0000256" key="1">
    <source>
        <dbReference type="ARBA" id="ARBA00004141"/>
    </source>
</evidence>
<comment type="subcellular location">
    <subcellularLocation>
        <location evidence="1">Membrane</location>
        <topology evidence="1">Multi-pass membrane protein</topology>
    </subcellularLocation>
</comment>
<evidence type="ECO:0000256" key="3">
    <source>
        <dbReference type="ARBA" id="ARBA00022692"/>
    </source>
</evidence>
<evidence type="ECO:0000256" key="4">
    <source>
        <dbReference type="ARBA" id="ARBA00022989"/>
    </source>
</evidence>
<dbReference type="Pfam" id="PF07690">
    <property type="entry name" value="MFS_1"/>
    <property type="match status" value="1"/>
</dbReference>
<feature type="transmembrane region" description="Helical" evidence="7">
    <location>
        <begin position="96"/>
        <end position="114"/>
    </location>
</feature>
<dbReference type="Proteomes" id="UP001059893">
    <property type="component" value="Unassembled WGS sequence"/>
</dbReference>
<dbReference type="Gene3D" id="1.20.1250.20">
    <property type="entry name" value="MFS general substrate transporter like domains"/>
    <property type="match status" value="1"/>
</dbReference>
<feature type="region of interest" description="Disordered" evidence="6">
    <location>
        <begin position="475"/>
        <end position="509"/>
    </location>
</feature>
<keyword evidence="9" id="KW-1185">Reference proteome</keyword>
<feature type="transmembrane region" description="Helical" evidence="7">
    <location>
        <begin position="262"/>
        <end position="284"/>
    </location>
</feature>
<keyword evidence="2" id="KW-0813">Transport</keyword>
<dbReference type="PANTHER" id="PTHR43791">
    <property type="entry name" value="PERMEASE-RELATED"/>
    <property type="match status" value="1"/>
</dbReference>
<feature type="transmembrane region" description="Helical" evidence="7">
    <location>
        <begin position="67"/>
        <end position="90"/>
    </location>
</feature>
<comment type="caution">
    <text evidence="8">The sequence shown here is derived from an EMBL/GenBank/DDBJ whole genome shotgun (WGS) entry which is preliminary data.</text>
</comment>
<keyword evidence="4 7" id="KW-1133">Transmembrane helix</keyword>
<dbReference type="PANTHER" id="PTHR43791:SF64">
    <property type="entry name" value="MAJOR FACILITATOR SUPERFAMILY (MFS) PROFILE DOMAIN-CONTAINING PROTEIN"/>
    <property type="match status" value="1"/>
</dbReference>
<evidence type="ECO:0000256" key="6">
    <source>
        <dbReference type="SAM" id="MobiDB-lite"/>
    </source>
</evidence>
<feature type="transmembrane region" description="Helical" evidence="7">
    <location>
        <begin position="398"/>
        <end position="420"/>
    </location>
</feature>
<feature type="transmembrane region" description="Helical" evidence="7">
    <location>
        <begin position="366"/>
        <end position="386"/>
    </location>
</feature>
<evidence type="ECO:0008006" key="10">
    <source>
        <dbReference type="Google" id="ProtNLM"/>
    </source>
</evidence>
<feature type="transmembrane region" description="Helical" evidence="7">
    <location>
        <begin position="126"/>
        <end position="147"/>
    </location>
</feature>
<dbReference type="InterPro" id="IPR011701">
    <property type="entry name" value="MFS"/>
</dbReference>
<evidence type="ECO:0000313" key="8">
    <source>
        <dbReference type="EMBL" id="KAI6291132.1"/>
    </source>
</evidence>
<name>A0ABQ8N4H7_PYRGI</name>
<dbReference type="SUPFAM" id="SSF103473">
    <property type="entry name" value="MFS general substrate transporter"/>
    <property type="match status" value="1"/>
</dbReference>
<evidence type="ECO:0000256" key="2">
    <source>
        <dbReference type="ARBA" id="ARBA00022448"/>
    </source>
</evidence>
<feature type="transmembrane region" description="Helical" evidence="7">
    <location>
        <begin position="189"/>
        <end position="212"/>
    </location>
</feature>
<evidence type="ECO:0000256" key="5">
    <source>
        <dbReference type="ARBA" id="ARBA00023136"/>
    </source>
</evidence>
<feature type="transmembrane region" description="Helical" evidence="7">
    <location>
        <begin position="304"/>
        <end position="322"/>
    </location>
</feature>